<dbReference type="PANTHER" id="PTHR21089">
    <property type="entry name" value="SHIKIMATE DEHYDROGENASE"/>
    <property type="match status" value="1"/>
</dbReference>
<evidence type="ECO:0000313" key="7">
    <source>
        <dbReference type="Proteomes" id="UP000635245"/>
    </source>
</evidence>
<dbReference type="InterPro" id="IPR022893">
    <property type="entry name" value="Shikimate_DH_fam"/>
</dbReference>
<dbReference type="NCBIfam" id="NF001311">
    <property type="entry name" value="PRK00258.1-3"/>
    <property type="match status" value="1"/>
</dbReference>
<dbReference type="EC" id="1.1.1.25" evidence="6"/>
<organism evidence="6 7">
    <name type="scientific">Prauserella cavernicola</name>
    <dbReference type="NCBI Taxonomy" id="2800127"/>
    <lineage>
        <taxon>Bacteria</taxon>
        <taxon>Bacillati</taxon>
        <taxon>Actinomycetota</taxon>
        <taxon>Actinomycetes</taxon>
        <taxon>Pseudonocardiales</taxon>
        <taxon>Pseudonocardiaceae</taxon>
        <taxon>Prauserella</taxon>
    </lineage>
</organism>
<evidence type="ECO:0000259" key="4">
    <source>
        <dbReference type="Pfam" id="PF08501"/>
    </source>
</evidence>
<dbReference type="PANTHER" id="PTHR21089:SF1">
    <property type="entry name" value="BIFUNCTIONAL 3-DEHYDROQUINATE DEHYDRATASE_SHIKIMATE DEHYDROGENASE, CHLOROPLASTIC"/>
    <property type="match status" value="1"/>
</dbReference>
<dbReference type="SUPFAM" id="SSF51735">
    <property type="entry name" value="NAD(P)-binding Rossmann-fold domains"/>
    <property type="match status" value="1"/>
</dbReference>
<keyword evidence="6" id="KW-0560">Oxidoreductase</keyword>
<comment type="pathway">
    <text evidence="1">Metabolic intermediate biosynthesis; chorismate biosynthesis; chorismate from D-erythrose 4-phosphate and phosphoenolpyruvate: step 4/7.</text>
</comment>
<dbReference type="GO" id="GO:0005829">
    <property type="term" value="C:cytosol"/>
    <property type="evidence" value="ECO:0007669"/>
    <property type="project" value="TreeGrafter"/>
</dbReference>
<evidence type="ECO:0000256" key="2">
    <source>
        <dbReference type="ARBA" id="ARBA00023141"/>
    </source>
</evidence>
<dbReference type="Proteomes" id="UP000635245">
    <property type="component" value="Unassembled WGS sequence"/>
</dbReference>
<dbReference type="Pfam" id="PF03807">
    <property type="entry name" value="F420_oxidored"/>
    <property type="match status" value="1"/>
</dbReference>
<dbReference type="Pfam" id="PF08501">
    <property type="entry name" value="Shikimate_dh_N"/>
    <property type="match status" value="1"/>
</dbReference>
<reference evidence="6" key="1">
    <citation type="submission" date="2020-12" db="EMBL/GenBank/DDBJ databases">
        <title>Prauserella sp. ASG 168, a novel actinomycete isolated from cave rock.</title>
        <authorList>
            <person name="Suriyachadkun C."/>
        </authorList>
    </citation>
    <scope>NUCLEOTIDE SEQUENCE</scope>
    <source>
        <strain evidence="6">ASG 168</strain>
    </source>
</reference>
<dbReference type="InterPro" id="IPR046346">
    <property type="entry name" value="Aminoacid_DH-like_N_sf"/>
</dbReference>
<dbReference type="InterPro" id="IPR036291">
    <property type="entry name" value="NAD(P)-bd_dom_sf"/>
</dbReference>
<dbReference type="AlphaFoldDB" id="A0A934QWV9"/>
<dbReference type="GO" id="GO:0019632">
    <property type="term" value="P:shikimate metabolic process"/>
    <property type="evidence" value="ECO:0007669"/>
    <property type="project" value="TreeGrafter"/>
</dbReference>
<dbReference type="Gene3D" id="3.40.50.720">
    <property type="entry name" value="NAD(P)-binding Rossmann-like Domain"/>
    <property type="match status" value="1"/>
</dbReference>
<evidence type="ECO:0000256" key="1">
    <source>
        <dbReference type="ARBA" id="ARBA00004871"/>
    </source>
</evidence>
<dbReference type="RefSeq" id="WP_200323607.1">
    <property type="nucleotide sequence ID" value="NZ_JAENJH010000009.1"/>
</dbReference>
<dbReference type="InterPro" id="IPR010110">
    <property type="entry name" value="Shikimate_DH_AroM-type"/>
</dbReference>
<keyword evidence="2" id="KW-0028">Amino-acid biosynthesis</keyword>
<evidence type="ECO:0000313" key="6">
    <source>
        <dbReference type="EMBL" id="MBK1788115.1"/>
    </source>
</evidence>
<gene>
    <name evidence="6" type="ORF">JHE00_27625</name>
</gene>
<dbReference type="InterPro" id="IPR028939">
    <property type="entry name" value="P5C_Rdtase_cat_N"/>
</dbReference>
<feature type="domain" description="Shikimate dehydrogenase substrate binding N-terminal" evidence="4">
    <location>
        <begin position="11"/>
        <end position="93"/>
    </location>
</feature>
<proteinExistence type="predicted"/>
<accession>A0A934QWV9</accession>
<sequence>MSTSAPRRAAVLGKPVEHSLSPVLHGAAYAELGLANWTYERVEMDAESLPGFVSGLGPEWAGLSVTMPGKRAALDLATEATPRAAAVGAANTLVRLPSGDWRADCTDVDGVAGALRTAGGFSGGTTGLVLGAGGTAAAVVAAFAELGLHRVRLVARDPARAEESAVAAKRAGLAVDVLRWSDVDFAEVVAGTDVLVNTVPPDAVASQLAELAVLDCVLDVIYHPWPTPLAEAVAARGGRVATGLDMLLHQAFGQVEQFTGQAAPRVAMRDALREATGGILPLPLD</sequence>
<name>A0A934QWV9_9PSEU</name>
<dbReference type="GO" id="GO:0009073">
    <property type="term" value="P:aromatic amino acid family biosynthetic process"/>
    <property type="evidence" value="ECO:0007669"/>
    <property type="project" value="UniProtKB-KW"/>
</dbReference>
<dbReference type="NCBIfam" id="TIGR01809">
    <property type="entry name" value="Shik-DH-AROM"/>
    <property type="match status" value="1"/>
</dbReference>
<keyword evidence="7" id="KW-1185">Reference proteome</keyword>
<evidence type="ECO:0000259" key="3">
    <source>
        <dbReference type="Pfam" id="PF03807"/>
    </source>
</evidence>
<dbReference type="InterPro" id="IPR041121">
    <property type="entry name" value="SDH_C"/>
</dbReference>
<dbReference type="Gene3D" id="3.40.50.10860">
    <property type="entry name" value="Leucine Dehydrogenase, chain A, domain 1"/>
    <property type="match status" value="1"/>
</dbReference>
<dbReference type="InterPro" id="IPR013708">
    <property type="entry name" value="Shikimate_DH-bd_N"/>
</dbReference>
<dbReference type="EMBL" id="JAENJH010000009">
    <property type="protein sequence ID" value="MBK1788115.1"/>
    <property type="molecule type" value="Genomic_DNA"/>
</dbReference>
<evidence type="ECO:0000259" key="5">
    <source>
        <dbReference type="Pfam" id="PF18317"/>
    </source>
</evidence>
<feature type="domain" description="SDH C-terminal" evidence="5">
    <location>
        <begin position="243"/>
        <end position="273"/>
    </location>
</feature>
<feature type="domain" description="Pyrroline-5-carboxylate reductase catalytic N-terminal" evidence="3">
    <location>
        <begin position="129"/>
        <end position="211"/>
    </location>
</feature>
<dbReference type="SUPFAM" id="SSF53223">
    <property type="entry name" value="Aminoacid dehydrogenase-like, N-terminal domain"/>
    <property type="match status" value="1"/>
</dbReference>
<comment type="caution">
    <text evidence="6">The sequence shown here is derived from an EMBL/GenBank/DDBJ whole genome shotgun (WGS) entry which is preliminary data.</text>
</comment>
<dbReference type="Pfam" id="PF18317">
    <property type="entry name" value="SDH_C"/>
    <property type="match status" value="1"/>
</dbReference>
<keyword evidence="2" id="KW-0057">Aromatic amino acid biosynthesis</keyword>
<protein>
    <submittedName>
        <fullName evidence="6">Shikimate dehydrogenase</fullName>
        <ecNumber evidence="6">1.1.1.25</ecNumber>
    </submittedName>
</protein>
<dbReference type="GO" id="GO:0004764">
    <property type="term" value="F:shikimate 3-dehydrogenase (NADP+) activity"/>
    <property type="evidence" value="ECO:0007669"/>
    <property type="project" value="UniProtKB-EC"/>
</dbReference>
<dbReference type="GO" id="GO:0009423">
    <property type="term" value="P:chorismate biosynthetic process"/>
    <property type="evidence" value="ECO:0007669"/>
    <property type="project" value="TreeGrafter"/>
</dbReference>
<dbReference type="GO" id="GO:0050661">
    <property type="term" value="F:NADP binding"/>
    <property type="evidence" value="ECO:0007669"/>
    <property type="project" value="TreeGrafter"/>
</dbReference>